<feature type="transmembrane region" description="Helical" evidence="1">
    <location>
        <begin position="12"/>
        <end position="38"/>
    </location>
</feature>
<dbReference type="AlphaFoldDB" id="A0A0A9BAZ1"/>
<reference evidence="2" key="1">
    <citation type="submission" date="2014-09" db="EMBL/GenBank/DDBJ databases">
        <authorList>
            <person name="Magalhaes I.L.F."/>
            <person name="Oliveira U."/>
            <person name="Santos F.R."/>
            <person name="Vidigal T.H.D.A."/>
            <person name="Brescovit A.D."/>
            <person name="Santos A.J."/>
        </authorList>
    </citation>
    <scope>NUCLEOTIDE SEQUENCE</scope>
    <source>
        <tissue evidence="2">Shoot tissue taken approximately 20 cm above the soil surface</tissue>
    </source>
</reference>
<dbReference type="EMBL" id="GBRH01241423">
    <property type="protein sequence ID" value="JAD56472.1"/>
    <property type="molecule type" value="Transcribed_RNA"/>
</dbReference>
<evidence type="ECO:0000256" key="1">
    <source>
        <dbReference type="SAM" id="Phobius"/>
    </source>
</evidence>
<accession>A0A0A9BAZ1</accession>
<reference evidence="2" key="2">
    <citation type="journal article" date="2015" name="Data Brief">
        <title>Shoot transcriptome of the giant reed, Arundo donax.</title>
        <authorList>
            <person name="Barrero R.A."/>
            <person name="Guerrero F.D."/>
            <person name="Moolhuijzen P."/>
            <person name="Goolsby J.A."/>
            <person name="Tidwell J."/>
            <person name="Bellgard S.E."/>
            <person name="Bellgard M.I."/>
        </authorList>
    </citation>
    <scope>NUCLEOTIDE SEQUENCE</scope>
    <source>
        <tissue evidence="2">Shoot tissue taken approximately 20 cm above the soil surface</tissue>
    </source>
</reference>
<proteinExistence type="predicted"/>
<keyword evidence="1" id="KW-1133">Transmembrane helix</keyword>
<keyword evidence="1" id="KW-0472">Membrane</keyword>
<name>A0A0A9BAZ1_ARUDO</name>
<evidence type="ECO:0000313" key="2">
    <source>
        <dbReference type="EMBL" id="JAD56472.1"/>
    </source>
</evidence>
<protein>
    <submittedName>
        <fullName evidence="2">Uncharacterized protein</fullName>
    </submittedName>
</protein>
<keyword evidence="1" id="KW-0812">Transmembrane</keyword>
<organism evidence="2">
    <name type="scientific">Arundo donax</name>
    <name type="common">Giant reed</name>
    <name type="synonym">Donax arundinaceus</name>
    <dbReference type="NCBI Taxonomy" id="35708"/>
    <lineage>
        <taxon>Eukaryota</taxon>
        <taxon>Viridiplantae</taxon>
        <taxon>Streptophyta</taxon>
        <taxon>Embryophyta</taxon>
        <taxon>Tracheophyta</taxon>
        <taxon>Spermatophyta</taxon>
        <taxon>Magnoliopsida</taxon>
        <taxon>Liliopsida</taxon>
        <taxon>Poales</taxon>
        <taxon>Poaceae</taxon>
        <taxon>PACMAD clade</taxon>
        <taxon>Arundinoideae</taxon>
        <taxon>Arundineae</taxon>
        <taxon>Arundo</taxon>
    </lineage>
</organism>
<sequence length="44" mass="5341">MKEHMMQNNRIFYYYLLNDQPFIAYYVFGGCFISNIVIPELDKT</sequence>
<dbReference type="PROSITE" id="PS51257">
    <property type="entry name" value="PROKAR_LIPOPROTEIN"/>
    <property type="match status" value="1"/>
</dbReference>